<name>A0A9X2F1T9_9SPHI</name>
<feature type="transmembrane region" description="Helical" evidence="4">
    <location>
        <begin position="6"/>
        <end position="29"/>
    </location>
</feature>
<evidence type="ECO:0000313" key="5">
    <source>
        <dbReference type="EMBL" id="MCO4292620.1"/>
    </source>
</evidence>
<dbReference type="GO" id="GO:0016119">
    <property type="term" value="P:carotene metabolic process"/>
    <property type="evidence" value="ECO:0007669"/>
    <property type="project" value="TreeGrafter"/>
</dbReference>
<keyword evidence="4" id="KW-0812">Transmembrane</keyword>
<dbReference type="EMBL" id="JAMWYS010000024">
    <property type="protein sequence ID" value="MCO4292620.1"/>
    <property type="molecule type" value="Genomic_DNA"/>
</dbReference>
<evidence type="ECO:0000256" key="1">
    <source>
        <dbReference type="ARBA" id="ARBA00009324"/>
    </source>
</evidence>
<dbReference type="PANTHER" id="PTHR31899:SF9">
    <property type="entry name" value="BETA-CAROTENE 3-HYDROXYLASE 1, CHLOROPLASTIC"/>
    <property type="match status" value="1"/>
</dbReference>
<evidence type="ECO:0000256" key="3">
    <source>
        <dbReference type="ARBA" id="ARBA00023002"/>
    </source>
</evidence>
<accession>A0A9X2F1T9</accession>
<dbReference type="GO" id="GO:0016123">
    <property type="term" value="P:xanthophyll biosynthetic process"/>
    <property type="evidence" value="ECO:0007669"/>
    <property type="project" value="TreeGrafter"/>
</dbReference>
<evidence type="ECO:0000256" key="4">
    <source>
        <dbReference type="SAM" id="Phobius"/>
    </source>
</evidence>
<feature type="transmembrane region" description="Helical" evidence="4">
    <location>
        <begin position="73"/>
        <end position="91"/>
    </location>
</feature>
<keyword evidence="6" id="KW-1185">Reference proteome</keyword>
<keyword evidence="3" id="KW-0560">Oxidoreductase</keyword>
<organism evidence="5 6">
    <name type="scientific">Solitalea agri</name>
    <dbReference type="NCBI Taxonomy" id="2953739"/>
    <lineage>
        <taxon>Bacteria</taxon>
        <taxon>Pseudomonadati</taxon>
        <taxon>Bacteroidota</taxon>
        <taxon>Sphingobacteriia</taxon>
        <taxon>Sphingobacteriales</taxon>
        <taxon>Sphingobacteriaceae</taxon>
        <taxon>Solitalea</taxon>
    </lineage>
</organism>
<comment type="similarity">
    <text evidence="1">Belongs to the sterol desaturase family.</text>
</comment>
<dbReference type="GO" id="GO:0010291">
    <property type="term" value="F:beta-carotene 3-hydroxylase activity"/>
    <property type="evidence" value="ECO:0007669"/>
    <property type="project" value="TreeGrafter"/>
</dbReference>
<evidence type="ECO:0000313" key="6">
    <source>
        <dbReference type="Proteomes" id="UP001155182"/>
    </source>
</evidence>
<evidence type="ECO:0000256" key="2">
    <source>
        <dbReference type="ARBA" id="ARBA00022746"/>
    </source>
</evidence>
<protein>
    <submittedName>
        <fullName evidence="5">Sterol desaturase family protein</fullName>
    </submittedName>
</protein>
<reference evidence="5" key="1">
    <citation type="submission" date="2022-06" db="EMBL/GenBank/DDBJ databases">
        <title>Solitalea sp. MAHUQ-68 isolated from rhizospheric soil.</title>
        <authorList>
            <person name="Huq M.A."/>
        </authorList>
    </citation>
    <scope>NUCLEOTIDE SEQUENCE</scope>
    <source>
        <strain evidence="5">MAHUQ-68</strain>
    </source>
</reference>
<sequence length="166" mass="19807">MNFILILGVFILMEGATWLIHKYVMHGFLWRLHKDHHDHSNEGFFEKNDYFFVIFALPTIALMYFGSLHHFNYLFFAGLGIMLYGMAYFFVHDIFIHQRVKFLSHTTNPYFLALRRAHKQHHKHIGKEQGECFGFLYVPSKYIKSYSKNEAKEAKKDDYHQINPTP</sequence>
<dbReference type="Proteomes" id="UP001155182">
    <property type="component" value="Unassembled WGS sequence"/>
</dbReference>
<dbReference type="RefSeq" id="WP_252587103.1">
    <property type="nucleotide sequence ID" value="NZ_JAMWYS010000024.1"/>
</dbReference>
<dbReference type="AlphaFoldDB" id="A0A9X2F1T9"/>
<comment type="caution">
    <text evidence="5">The sequence shown here is derived from an EMBL/GenBank/DDBJ whole genome shotgun (WGS) entry which is preliminary data.</text>
</comment>
<keyword evidence="4" id="KW-1133">Transmembrane helix</keyword>
<dbReference type="PANTHER" id="PTHR31899">
    <property type="entry name" value="BETA-CAROTENE 3-HYDROXYLASE 1, CHLOROPLASTIC"/>
    <property type="match status" value="1"/>
</dbReference>
<keyword evidence="2" id="KW-0125">Carotenoid biosynthesis</keyword>
<dbReference type="InterPro" id="IPR045019">
    <property type="entry name" value="BETA-OHASE-like"/>
</dbReference>
<keyword evidence="4" id="KW-0472">Membrane</keyword>
<proteinExistence type="inferred from homology"/>
<feature type="transmembrane region" description="Helical" evidence="4">
    <location>
        <begin position="50"/>
        <end position="67"/>
    </location>
</feature>
<gene>
    <name evidence="5" type="ORF">NF867_07090</name>
</gene>